<dbReference type="RefSeq" id="WP_015723759.1">
    <property type="nucleotide sequence ID" value="NC_014972.1"/>
</dbReference>
<reference evidence="6 7" key="1">
    <citation type="journal article" date="2011" name="Stand. Genomic Sci.">
        <title>Complete genome sequence of Desulfobulbus propionicus type strain (1pr3).</title>
        <authorList>
            <person name="Pagani I."/>
            <person name="Lapidus A."/>
            <person name="Nolan M."/>
            <person name="Lucas S."/>
            <person name="Hammon N."/>
            <person name="Deshpande S."/>
            <person name="Cheng J.F."/>
            <person name="Chertkov O."/>
            <person name="Davenport K."/>
            <person name="Tapia R."/>
            <person name="Han C."/>
            <person name="Goodwin L."/>
            <person name="Pitluck S."/>
            <person name="Liolios K."/>
            <person name="Mavromatis K."/>
            <person name="Ivanova N."/>
            <person name="Mikhailova N."/>
            <person name="Pati A."/>
            <person name="Chen A."/>
            <person name="Palaniappan K."/>
            <person name="Land M."/>
            <person name="Hauser L."/>
            <person name="Chang Y.J."/>
            <person name="Jeffries C.D."/>
            <person name="Detter J.C."/>
            <person name="Brambilla E."/>
            <person name="Kannan K.P."/>
            <person name="Djao O.D."/>
            <person name="Rohde M."/>
            <person name="Pukall R."/>
            <person name="Spring S."/>
            <person name="Goker M."/>
            <person name="Sikorski J."/>
            <person name="Woyke T."/>
            <person name="Bristow J."/>
            <person name="Eisen J.A."/>
            <person name="Markowitz V."/>
            <person name="Hugenholtz P."/>
            <person name="Kyrpides N.C."/>
            <person name="Klenk H.P."/>
        </authorList>
    </citation>
    <scope>NUCLEOTIDE SEQUENCE [LARGE SCALE GENOMIC DNA]</scope>
    <source>
        <strain evidence="7">ATCC 33891 / DSM 2032 / 1pr3</strain>
    </source>
</reference>
<accession>A0A7U4DNL3</accession>
<dbReference type="Pfam" id="PF00753">
    <property type="entry name" value="Lactamase_B"/>
    <property type="match status" value="1"/>
</dbReference>
<evidence type="ECO:0000256" key="1">
    <source>
        <dbReference type="ARBA" id="ARBA00001947"/>
    </source>
</evidence>
<sequence>MLVKQLTVGMMGVCCYIVSCDQTKEAAVIDPGGDEDRILDYCTSHGLRVTHIINTHGHPDHVCGNGRIQQATGAKIVMHAEDVDYFGDPRIRDYFSSLGLPESPPVDIVVHDGDLITVGQEQLQVIHTPGHTPGGICLYSPPHCFTGDTLFVGAVGRTDFPGGSIRQMIDAIKNRLMPLPPETLVWPGHGYGGSQSTLARELRTNPYLEL</sequence>
<evidence type="ECO:0000313" key="6">
    <source>
        <dbReference type="EMBL" id="ADW17216.1"/>
    </source>
</evidence>
<evidence type="ECO:0000259" key="5">
    <source>
        <dbReference type="SMART" id="SM00849"/>
    </source>
</evidence>
<protein>
    <submittedName>
        <fullName evidence="6">Hydroxyacylglutathione hydrolase</fullName>
    </submittedName>
</protein>
<evidence type="ECO:0000256" key="3">
    <source>
        <dbReference type="ARBA" id="ARBA00022801"/>
    </source>
</evidence>
<dbReference type="AlphaFoldDB" id="A0A7U4DNL3"/>
<organism evidence="6 7">
    <name type="scientific">Desulfobulbus propionicus (strain ATCC 33891 / DSM 2032 / VKM B-1956 / 1pr3)</name>
    <dbReference type="NCBI Taxonomy" id="577650"/>
    <lineage>
        <taxon>Bacteria</taxon>
        <taxon>Pseudomonadati</taxon>
        <taxon>Thermodesulfobacteriota</taxon>
        <taxon>Desulfobulbia</taxon>
        <taxon>Desulfobulbales</taxon>
        <taxon>Desulfobulbaceae</taxon>
        <taxon>Desulfobulbus</taxon>
    </lineage>
</organism>
<dbReference type="GO" id="GO:0046872">
    <property type="term" value="F:metal ion binding"/>
    <property type="evidence" value="ECO:0007669"/>
    <property type="project" value="UniProtKB-KW"/>
</dbReference>
<keyword evidence="2" id="KW-0479">Metal-binding</keyword>
<dbReference type="Gene3D" id="3.60.15.10">
    <property type="entry name" value="Ribonuclease Z/Hydroxyacylglutathione hydrolase-like"/>
    <property type="match status" value="1"/>
</dbReference>
<dbReference type="EMBL" id="CP002364">
    <property type="protein sequence ID" value="ADW17216.1"/>
    <property type="molecule type" value="Genomic_DNA"/>
</dbReference>
<dbReference type="PANTHER" id="PTHR46233:SF3">
    <property type="entry name" value="HYDROXYACYLGLUTATHIONE HYDROLASE GLOC"/>
    <property type="match status" value="1"/>
</dbReference>
<evidence type="ECO:0000256" key="4">
    <source>
        <dbReference type="ARBA" id="ARBA00022833"/>
    </source>
</evidence>
<name>A0A7U4DNL3_DESPD</name>
<dbReference type="InterPro" id="IPR036866">
    <property type="entry name" value="RibonucZ/Hydroxyglut_hydro"/>
</dbReference>
<feature type="domain" description="Metallo-beta-lactamase" evidence="5">
    <location>
        <begin position="12"/>
        <end position="189"/>
    </location>
</feature>
<gene>
    <name evidence="6" type="ordered locus">Despr_1044</name>
</gene>
<keyword evidence="3 6" id="KW-0378">Hydrolase</keyword>
<comment type="cofactor">
    <cofactor evidence="1">
        <name>Zn(2+)</name>
        <dbReference type="ChEBI" id="CHEBI:29105"/>
    </cofactor>
</comment>
<keyword evidence="7" id="KW-1185">Reference proteome</keyword>
<evidence type="ECO:0000256" key="2">
    <source>
        <dbReference type="ARBA" id="ARBA00022723"/>
    </source>
</evidence>
<evidence type="ECO:0000313" key="7">
    <source>
        <dbReference type="Proteomes" id="UP000006365"/>
    </source>
</evidence>
<dbReference type="GO" id="GO:0016787">
    <property type="term" value="F:hydrolase activity"/>
    <property type="evidence" value="ECO:0007669"/>
    <property type="project" value="UniProtKB-KW"/>
</dbReference>
<dbReference type="Proteomes" id="UP000006365">
    <property type="component" value="Chromosome"/>
</dbReference>
<dbReference type="PANTHER" id="PTHR46233">
    <property type="entry name" value="HYDROXYACYLGLUTATHIONE HYDROLASE GLOC"/>
    <property type="match status" value="1"/>
</dbReference>
<keyword evidence="4" id="KW-0862">Zinc</keyword>
<dbReference type="SMART" id="SM00849">
    <property type="entry name" value="Lactamase_B"/>
    <property type="match status" value="1"/>
</dbReference>
<dbReference type="CDD" id="cd06262">
    <property type="entry name" value="metallo-hydrolase-like_MBL-fold"/>
    <property type="match status" value="1"/>
</dbReference>
<dbReference type="InterPro" id="IPR051453">
    <property type="entry name" value="MBL_Glyoxalase_II"/>
</dbReference>
<dbReference type="SUPFAM" id="SSF56281">
    <property type="entry name" value="Metallo-hydrolase/oxidoreductase"/>
    <property type="match status" value="1"/>
</dbReference>
<dbReference type="InterPro" id="IPR001279">
    <property type="entry name" value="Metallo-B-lactamas"/>
</dbReference>
<proteinExistence type="predicted"/>
<dbReference type="KEGG" id="dpr:Despr_1044"/>